<evidence type="ECO:0000313" key="2">
    <source>
        <dbReference type="Proteomes" id="UP000265618"/>
    </source>
</evidence>
<keyword evidence="2" id="KW-1185">Reference proteome</keyword>
<accession>A0A9K3CNQ6</accession>
<evidence type="ECO:0000313" key="1">
    <source>
        <dbReference type="EMBL" id="GIQ79821.1"/>
    </source>
</evidence>
<dbReference type="Proteomes" id="UP000265618">
    <property type="component" value="Unassembled WGS sequence"/>
</dbReference>
<comment type="caution">
    <text evidence="1">The sequence shown here is derived from an EMBL/GenBank/DDBJ whole genome shotgun (WGS) entry which is preliminary data.</text>
</comment>
<gene>
    <name evidence="1" type="ORF">KIPB_000520</name>
</gene>
<dbReference type="EMBL" id="BDIP01000061">
    <property type="protein sequence ID" value="GIQ79821.1"/>
    <property type="molecule type" value="Genomic_DNA"/>
</dbReference>
<protein>
    <submittedName>
        <fullName evidence="1">Uncharacterized protein</fullName>
    </submittedName>
</protein>
<reference evidence="1 2" key="1">
    <citation type="journal article" date="2018" name="PLoS ONE">
        <title>The draft genome of Kipferlia bialata reveals reductive genome evolution in fornicate parasites.</title>
        <authorList>
            <person name="Tanifuji G."/>
            <person name="Takabayashi S."/>
            <person name="Kume K."/>
            <person name="Takagi M."/>
            <person name="Nakayama T."/>
            <person name="Kamikawa R."/>
            <person name="Inagaki Y."/>
            <person name="Hashimoto T."/>
        </authorList>
    </citation>
    <scope>NUCLEOTIDE SEQUENCE [LARGE SCALE GENOMIC DNA]</scope>
    <source>
        <strain evidence="1">NY0173</strain>
    </source>
</reference>
<organism evidence="1 2">
    <name type="scientific">Kipferlia bialata</name>
    <dbReference type="NCBI Taxonomy" id="797122"/>
    <lineage>
        <taxon>Eukaryota</taxon>
        <taxon>Metamonada</taxon>
        <taxon>Carpediemonas-like organisms</taxon>
        <taxon>Kipferlia</taxon>
    </lineage>
</organism>
<sequence>MVSESVCSEIKAKYYAGAYSACVALCRSTAADGWVLLYLVRSLLRAEGADAAMQAVEDNPCEDSAAFRLCIDPSCPVESVGDSEVASVVLGEHWLRAGEAGRVLFPTILS</sequence>
<name>A0A9K3CNQ6_9EUKA</name>
<dbReference type="AlphaFoldDB" id="A0A9K3CNQ6"/>
<proteinExistence type="predicted"/>